<dbReference type="Gene3D" id="3.30.1360.60">
    <property type="entry name" value="Glucose permease domain IIB"/>
    <property type="match status" value="1"/>
</dbReference>
<keyword evidence="7 12" id="KW-0812">Transmembrane</keyword>
<dbReference type="SUPFAM" id="SSF55604">
    <property type="entry name" value="Glucose permease domain IIB"/>
    <property type="match status" value="1"/>
</dbReference>
<dbReference type="PANTHER" id="PTHR30009:SF12">
    <property type="entry name" value="PHOSPHOTRANSFERASE IIC COMPONENT GLVC"/>
    <property type="match status" value="1"/>
</dbReference>
<accession>A0A1H3Q9W0</accession>
<organism evidence="15 16">
    <name type="scientific">Evansella caseinilytica</name>
    <dbReference type="NCBI Taxonomy" id="1503961"/>
    <lineage>
        <taxon>Bacteria</taxon>
        <taxon>Bacillati</taxon>
        <taxon>Bacillota</taxon>
        <taxon>Bacilli</taxon>
        <taxon>Bacillales</taxon>
        <taxon>Bacillaceae</taxon>
        <taxon>Evansella</taxon>
    </lineage>
</organism>
<dbReference type="PROSITE" id="PS01035">
    <property type="entry name" value="PTS_EIIB_TYPE_1_CYS"/>
    <property type="match status" value="1"/>
</dbReference>
<feature type="transmembrane region" description="Helical" evidence="12">
    <location>
        <begin position="173"/>
        <end position="193"/>
    </location>
</feature>
<keyword evidence="8" id="KW-0418">Kinase</keyword>
<dbReference type="EMBL" id="FNPI01000006">
    <property type="protein sequence ID" value="SDZ10063.1"/>
    <property type="molecule type" value="Genomic_DNA"/>
</dbReference>
<reference evidence="16" key="1">
    <citation type="submission" date="2016-10" db="EMBL/GenBank/DDBJ databases">
        <authorList>
            <person name="Varghese N."/>
            <person name="Submissions S."/>
        </authorList>
    </citation>
    <scope>NUCLEOTIDE SEQUENCE [LARGE SCALE GENOMIC DNA]</scope>
    <source>
        <strain evidence="16">SP</strain>
    </source>
</reference>
<dbReference type="PROSITE" id="PS51103">
    <property type="entry name" value="PTS_EIIC_TYPE_1"/>
    <property type="match status" value="1"/>
</dbReference>
<evidence type="ECO:0000256" key="8">
    <source>
        <dbReference type="ARBA" id="ARBA00022777"/>
    </source>
</evidence>
<feature type="transmembrane region" description="Helical" evidence="12">
    <location>
        <begin position="328"/>
        <end position="346"/>
    </location>
</feature>
<dbReference type="PANTHER" id="PTHR30009">
    <property type="entry name" value="CYTOCHROME C-TYPE SYNTHESIS PROTEIN AND PTS TRANSMEMBRANE COMPONENT"/>
    <property type="match status" value="1"/>
</dbReference>
<evidence type="ECO:0000256" key="5">
    <source>
        <dbReference type="ARBA" id="ARBA00022679"/>
    </source>
</evidence>
<keyword evidence="4" id="KW-0762">Sugar transport</keyword>
<evidence type="ECO:0000256" key="9">
    <source>
        <dbReference type="ARBA" id="ARBA00022989"/>
    </source>
</evidence>
<evidence type="ECO:0000256" key="6">
    <source>
        <dbReference type="ARBA" id="ARBA00022683"/>
    </source>
</evidence>
<feature type="transmembrane region" description="Helical" evidence="12">
    <location>
        <begin position="306"/>
        <end position="322"/>
    </location>
</feature>
<dbReference type="InterPro" id="IPR018113">
    <property type="entry name" value="PTrfase_EIIB_Cys"/>
</dbReference>
<dbReference type="InterPro" id="IPR036878">
    <property type="entry name" value="Glu_permease_IIB"/>
</dbReference>
<dbReference type="GO" id="GO:0090563">
    <property type="term" value="F:protein-phosphocysteine-sugar phosphotransferase activity"/>
    <property type="evidence" value="ECO:0007669"/>
    <property type="project" value="TreeGrafter"/>
</dbReference>
<feature type="transmembrane region" description="Helical" evidence="12">
    <location>
        <begin position="12"/>
        <end position="32"/>
    </location>
</feature>
<keyword evidence="5" id="KW-0808">Transferase</keyword>
<keyword evidence="3" id="KW-1003">Cell membrane</keyword>
<feature type="transmembrane region" description="Helical" evidence="12">
    <location>
        <begin position="86"/>
        <end position="108"/>
    </location>
</feature>
<dbReference type="InterPro" id="IPR013013">
    <property type="entry name" value="PTS_EIIC_1"/>
</dbReference>
<evidence type="ECO:0000256" key="10">
    <source>
        <dbReference type="ARBA" id="ARBA00023136"/>
    </source>
</evidence>
<name>A0A1H3Q9W0_9BACI</name>
<evidence type="ECO:0000256" key="12">
    <source>
        <dbReference type="SAM" id="Phobius"/>
    </source>
</evidence>
<evidence type="ECO:0000256" key="1">
    <source>
        <dbReference type="ARBA" id="ARBA00004651"/>
    </source>
</evidence>
<dbReference type="Proteomes" id="UP000198935">
    <property type="component" value="Unassembled WGS sequence"/>
</dbReference>
<dbReference type="Pfam" id="PF00367">
    <property type="entry name" value="PTS_EIIB"/>
    <property type="match status" value="1"/>
</dbReference>
<dbReference type="Pfam" id="PF02378">
    <property type="entry name" value="PTS_EIIC"/>
    <property type="match status" value="1"/>
</dbReference>
<evidence type="ECO:0000313" key="16">
    <source>
        <dbReference type="Proteomes" id="UP000198935"/>
    </source>
</evidence>
<feature type="domain" description="PTS EIIB type-1" evidence="13">
    <location>
        <begin position="453"/>
        <end position="531"/>
    </location>
</feature>
<dbReference type="InterPro" id="IPR010975">
    <property type="entry name" value="PTS_IIBC_a_glc"/>
</dbReference>
<proteinExistence type="predicted"/>
<dbReference type="GO" id="GO:0008982">
    <property type="term" value="F:protein-N(PI)-phosphohistidine-sugar phosphotransferase activity"/>
    <property type="evidence" value="ECO:0007669"/>
    <property type="project" value="InterPro"/>
</dbReference>
<feature type="active site" description="Phosphocysteine intermediate; for EIIB activity" evidence="11">
    <location>
        <position position="475"/>
    </location>
</feature>
<feature type="transmembrane region" description="Helical" evidence="12">
    <location>
        <begin position="128"/>
        <end position="152"/>
    </location>
</feature>
<feature type="transmembrane region" description="Helical" evidence="12">
    <location>
        <begin position="52"/>
        <end position="74"/>
    </location>
</feature>
<evidence type="ECO:0000256" key="11">
    <source>
        <dbReference type="PROSITE-ProRule" id="PRU00421"/>
    </source>
</evidence>
<gene>
    <name evidence="15" type="ORF">SAMN05421736_10678</name>
</gene>
<dbReference type="STRING" id="1503961.SAMN05421736_10678"/>
<evidence type="ECO:0000256" key="4">
    <source>
        <dbReference type="ARBA" id="ARBA00022597"/>
    </source>
</evidence>
<dbReference type="PROSITE" id="PS51098">
    <property type="entry name" value="PTS_EIIB_TYPE_1"/>
    <property type="match status" value="1"/>
</dbReference>
<evidence type="ECO:0000256" key="3">
    <source>
        <dbReference type="ARBA" id="ARBA00022475"/>
    </source>
</evidence>
<keyword evidence="10 12" id="KW-0472">Membrane</keyword>
<keyword evidence="6" id="KW-0598">Phosphotransferase system</keyword>
<dbReference type="NCBIfam" id="TIGR02005">
    <property type="entry name" value="PTS-IIBC-alpha"/>
    <property type="match status" value="1"/>
</dbReference>
<evidence type="ECO:0000259" key="14">
    <source>
        <dbReference type="PROSITE" id="PS51103"/>
    </source>
</evidence>
<dbReference type="InterPro" id="IPR050429">
    <property type="entry name" value="PTS_Glucose_EIICBA"/>
</dbReference>
<sequence length="531" mass="58661">MMKHIQRFGSAMIVPVLLFPFFGIVVGLATLFKNEAIFGSLAAPDHLWYQLWTLIENGGWTIFNQMPLIFLIGLPISLAKKAAARACLAAFVSYVVFNYFINSILEIWGSAFGVDFAAEVGGTSGLTYIAGIKTLDTSIIGAIVISGIVVWLHNRYYEKKLPEAVGIFQGTPYVVMISFFLMLPLALATSFFWPMIQEAILSLQGFMKNAGTLGVWSFLFLERILIPTGLHHFIYTPFQYGPAVVQEGITAYWIQNLTTFAQTTEPLKEVFPQAGFLLHGNAKMFAAPGIALAIYATAKRENRKKVGALLLAATLTSIFAGITEPLEFTFLFIAPYLFAIHAVLAATMGAIMYALGVVGNMGGGFIEIATTNWVPLFNNHWSMYLVQFAVGLSFTAIYFFLFRFFILRFNIPLPGRDSQAKETKLYTKKDYQAKKAGDTAATTENRSYKNDYQRQADHFLQLLGGKDNIVEVTNCATRLRVTVHDPNKLASEGGFKEAGAHGLVVNGPSIQIIVGLSVSQVRDYFEELSGH</sequence>
<dbReference type="InterPro" id="IPR001996">
    <property type="entry name" value="PTS_IIB_1"/>
</dbReference>
<dbReference type="GO" id="GO:0005886">
    <property type="term" value="C:plasma membrane"/>
    <property type="evidence" value="ECO:0007669"/>
    <property type="project" value="UniProtKB-SubCell"/>
</dbReference>
<dbReference type="GO" id="GO:0016301">
    <property type="term" value="F:kinase activity"/>
    <property type="evidence" value="ECO:0007669"/>
    <property type="project" value="UniProtKB-KW"/>
</dbReference>
<protein>
    <submittedName>
        <fullName evidence="15">PTS system, arbutin-like IIC component</fullName>
    </submittedName>
</protein>
<dbReference type="GO" id="GO:0009401">
    <property type="term" value="P:phosphoenolpyruvate-dependent sugar phosphotransferase system"/>
    <property type="evidence" value="ECO:0007669"/>
    <property type="project" value="UniProtKB-KW"/>
</dbReference>
<dbReference type="AlphaFoldDB" id="A0A1H3Q9W0"/>
<keyword evidence="9 12" id="KW-1133">Transmembrane helix</keyword>
<evidence type="ECO:0000256" key="2">
    <source>
        <dbReference type="ARBA" id="ARBA00022448"/>
    </source>
</evidence>
<evidence type="ECO:0000313" key="15">
    <source>
        <dbReference type="EMBL" id="SDZ10063.1"/>
    </source>
</evidence>
<comment type="subcellular location">
    <subcellularLocation>
        <location evidence="1">Cell membrane</location>
        <topology evidence="1">Multi-pass membrane protein</topology>
    </subcellularLocation>
</comment>
<keyword evidence="2" id="KW-0813">Transport</keyword>
<evidence type="ECO:0000259" key="13">
    <source>
        <dbReference type="PROSITE" id="PS51098"/>
    </source>
</evidence>
<dbReference type="InterPro" id="IPR003352">
    <property type="entry name" value="PTS_EIIC"/>
</dbReference>
<keyword evidence="16" id="KW-1185">Reference proteome</keyword>
<feature type="transmembrane region" description="Helical" evidence="12">
    <location>
        <begin position="381"/>
        <end position="406"/>
    </location>
</feature>
<dbReference type="NCBIfam" id="TIGR00826">
    <property type="entry name" value="EIIB_glc"/>
    <property type="match status" value="1"/>
</dbReference>
<feature type="transmembrane region" description="Helical" evidence="12">
    <location>
        <begin position="353"/>
        <end position="375"/>
    </location>
</feature>
<feature type="domain" description="PTS EIIC type-1" evidence="14">
    <location>
        <begin position="1"/>
        <end position="418"/>
    </location>
</feature>
<dbReference type="CDD" id="cd00212">
    <property type="entry name" value="PTS_IIB_glc"/>
    <property type="match status" value="1"/>
</dbReference>
<dbReference type="OrthoDB" id="9764327at2"/>
<evidence type="ECO:0000256" key="7">
    <source>
        <dbReference type="ARBA" id="ARBA00022692"/>
    </source>
</evidence>